<name>A0A645J3N6_9ZZZZ</name>
<dbReference type="EMBL" id="VSSQ01123963">
    <property type="protein sequence ID" value="MPN55104.1"/>
    <property type="molecule type" value="Genomic_DNA"/>
</dbReference>
<reference evidence="1" key="1">
    <citation type="submission" date="2019-08" db="EMBL/GenBank/DDBJ databases">
        <authorList>
            <person name="Kucharzyk K."/>
            <person name="Murdoch R.W."/>
            <person name="Higgins S."/>
            <person name="Loffler F."/>
        </authorList>
    </citation>
    <scope>NUCLEOTIDE SEQUENCE</scope>
</reference>
<dbReference type="AlphaFoldDB" id="A0A645J3N6"/>
<evidence type="ECO:0000313" key="1">
    <source>
        <dbReference type="EMBL" id="MPN55104.1"/>
    </source>
</evidence>
<protein>
    <submittedName>
        <fullName evidence="1">Uncharacterized protein</fullName>
    </submittedName>
</protein>
<sequence length="95" mass="10007">MPGSHDLEKVGAVARHAGRCAPHAMAAGLDPGHSHRPQLEGAQSRREMLVAIDIALQAIERGHPVLPGAHGLSTLHLGHLLGHLVGRNVWPHLGS</sequence>
<accession>A0A645J3N6</accession>
<gene>
    <name evidence="1" type="ORF">SDC9_202783</name>
</gene>
<comment type="caution">
    <text evidence="1">The sequence shown here is derived from an EMBL/GenBank/DDBJ whole genome shotgun (WGS) entry which is preliminary data.</text>
</comment>
<organism evidence="1">
    <name type="scientific">bioreactor metagenome</name>
    <dbReference type="NCBI Taxonomy" id="1076179"/>
    <lineage>
        <taxon>unclassified sequences</taxon>
        <taxon>metagenomes</taxon>
        <taxon>ecological metagenomes</taxon>
    </lineage>
</organism>
<proteinExistence type="predicted"/>